<evidence type="ECO:0000256" key="2">
    <source>
        <dbReference type="ARBA" id="ARBA00012229"/>
    </source>
</evidence>
<dbReference type="PROSITE" id="PS51384">
    <property type="entry name" value="FAD_FR"/>
    <property type="match status" value="1"/>
</dbReference>
<evidence type="ECO:0000256" key="7">
    <source>
        <dbReference type="ARBA" id="ARBA00023004"/>
    </source>
</evidence>
<evidence type="ECO:0000313" key="16">
    <source>
        <dbReference type="Proteomes" id="UP001449225"/>
    </source>
</evidence>
<dbReference type="Gene3D" id="3.40.50.80">
    <property type="entry name" value="Nucleotide-binding domain of ferredoxin-NADP reductase (FNR) module"/>
    <property type="match status" value="1"/>
</dbReference>
<feature type="domain" description="Globin" evidence="13">
    <location>
        <begin position="1"/>
        <end position="138"/>
    </location>
</feature>
<dbReference type="PANTHER" id="PTHR43396:SF3">
    <property type="entry name" value="FLAVOHEMOPROTEIN"/>
    <property type="match status" value="1"/>
</dbReference>
<name>A0ABU9TVG6_9GAMM</name>
<comment type="caution">
    <text evidence="15">The sequence shown here is derived from an EMBL/GenBank/DDBJ whole genome shotgun (WGS) entry which is preliminary data.</text>
</comment>
<dbReference type="InterPro" id="IPR001709">
    <property type="entry name" value="Flavoprot_Pyr_Nucl_cyt_Rdtase"/>
</dbReference>
<evidence type="ECO:0000256" key="11">
    <source>
        <dbReference type="ARBA" id="ARBA00049433"/>
    </source>
</evidence>
<dbReference type="InterPro" id="IPR012292">
    <property type="entry name" value="Globin/Proto"/>
</dbReference>
<evidence type="ECO:0000256" key="12">
    <source>
        <dbReference type="RuleBase" id="RU000356"/>
    </source>
</evidence>
<dbReference type="InterPro" id="IPR039261">
    <property type="entry name" value="FNR_nucleotide-bd"/>
</dbReference>
<evidence type="ECO:0000256" key="4">
    <source>
        <dbReference type="ARBA" id="ARBA00022617"/>
    </source>
</evidence>
<dbReference type="InterPro" id="IPR000971">
    <property type="entry name" value="Globin"/>
</dbReference>
<keyword evidence="3" id="KW-0216">Detoxification</keyword>
<keyword evidence="8" id="KW-0520">NAD</keyword>
<comment type="function">
    <text evidence="9">Is involved in NO detoxification in an aerobic process, termed nitric oxide dioxygenase (NOD) reaction that utilizes O(2) and NAD(P)H to convert NO to nitrate, which protects the bacterium from various noxious nitrogen compounds. Therefore, plays a central role in the inducible response to nitrosative stress.</text>
</comment>
<keyword evidence="5 12" id="KW-0561">Oxygen transport</keyword>
<dbReference type="PANTHER" id="PTHR43396">
    <property type="entry name" value="FLAVOHEMOPROTEIN"/>
    <property type="match status" value="1"/>
</dbReference>
<evidence type="ECO:0000256" key="10">
    <source>
        <dbReference type="ARBA" id="ARBA00048649"/>
    </source>
</evidence>
<dbReference type="CDD" id="cd06184">
    <property type="entry name" value="flavohem_like_fad_nad_binding"/>
    <property type="match status" value="1"/>
</dbReference>
<sequence length="401" mass="44515">MQTETMTIVKSTVPVIQASGEAITTHFYGLLFAENPELQHVFNMASQASGRQQSTLAAAILGYAANIDNLGALGGTVEKIATKHFSLDITPAQYEIVGRNLLKAIRDVLGADVATDNVLNAWAEAYQQLADILIGREQQLYADAEVEGWAGFKAFNVSRIVEESEDIRSIYLTPVDGKPLPSYRAGQFLSIKIANPEWEHEEIRQYSLSDCHSPDGYRISVKREPAPSAEIPEGRVSNYLHTQLEVGSRLAIHVPGGDLFLKENSRPVVLISGGVGITPMLSMLNEMLANKDTRPVVWLHGTRNRNTHAFAQHMAKVKRNFPELTILTFYDDISGAQEGIDYDSQGYITSDWLERCCPADAEYYFCGPLPFIKAIYRQLKALHIEDARLHYEVFGPGESLN</sequence>
<dbReference type="SUPFAM" id="SSF63380">
    <property type="entry name" value="Riboflavin synthase domain-like"/>
    <property type="match status" value="1"/>
</dbReference>
<dbReference type="Proteomes" id="UP001449225">
    <property type="component" value="Unassembled WGS sequence"/>
</dbReference>
<evidence type="ECO:0000256" key="1">
    <source>
        <dbReference type="ARBA" id="ARBA00006401"/>
    </source>
</evidence>
<dbReference type="NCBIfam" id="NF009805">
    <property type="entry name" value="PRK13289.1"/>
    <property type="match status" value="1"/>
</dbReference>
<comment type="similarity">
    <text evidence="1">In the C-terminal section; belongs to the flavoprotein pyridine nucleotide cytochrome reductase family.</text>
</comment>
<dbReference type="InterPro" id="IPR001433">
    <property type="entry name" value="OxRdtase_FAD/NAD-bd"/>
</dbReference>
<dbReference type="EC" id="1.14.12.17" evidence="2"/>
<keyword evidence="12" id="KW-0813">Transport</keyword>
<dbReference type="InterPro" id="IPR017938">
    <property type="entry name" value="Riboflavin_synthase-like_b-brl"/>
</dbReference>
<dbReference type="InterPro" id="IPR009050">
    <property type="entry name" value="Globin-like_sf"/>
</dbReference>
<evidence type="ECO:0000259" key="13">
    <source>
        <dbReference type="PROSITE" id="PS01033"/>
    </source>
</evidence>
<dbReference type="RefSeq" id="WP_342854953.1">
    <property type="nucleotide sequence ID" value="NZ_JBBMRA010000018.1"/>
</dbReference>
<evidence type="ECO:0000256" key="3">
    <source>
        <dbReference type="ARBA" id="ARBA00022575"/>
    </source>
</evidence>
<evidence type="ECO:0000259" key="14">
    <source>
        <dbReference type="PROSITE" id="PS51384"/>
    </source>
</evidence>
<dbReference type="InterPro" id="IPR017927">
    <property type="entry name" value="FAD-bd_FR_type"/>
</dbReference>
<dbReference type="GO" id="GO:0008941">
    <property type="term" value="F:nitric oxide dioxygenase NAD(P)H activity"/>
    <property type="evidence" value="ECO:0007669"/>
    <property type="project" value="UniProtKB-EC"/>
</dbReference>
<keyword evidence="7" id="KW-0408">Iron</keyword>
<dbReference type="CDD" id="cd08922">
    <property type="entry name" value="FHb-globin"/>
    <property type="match status" value="1"/>
</dbReference>
<comment type="catalytic activity">
    <reaction evidence="10">
        <text>2 nitric oxide + NADH + 2 O2 = 2 nitrate + NAD(+) + H(+)</text>
        <dbReference type="Rhea" id="RHEA:19469"/>
        <dbReference type="ChEBI" id="CHEBI:15378"/>
        <dbReference type="ChEBI" id="CHEBI:15379"/>
        <dbReference type="ChEBI" id="CHEBI:16480"/>
        <dbReference type="ChEBI" id="CHEBI:17632"/>
        <dbReference type="ChEBI" id="CHEBI:57540"/>
        <dbReference type="ChEBI" id="CHEBI:57945"/>
        <dbReference type="EC" id="1.14.12.17"/>
    </reaction>
</comment>
<dbReference type="Pfam" id="PF00042">
    <property type="entry name" value="Globin"/>
    <property type="match status" value="1"/>
</dbReference>
<comment type="similarity">
    <text evidence="12">Belongs to the globin family.</text>
</comment>
<dbReference type="Gene3D" id="1.10.490.10">
    <property type="entry name" value="Globins"/>
    <property type="match status" value="1"/>
</dbReference>
<evidence type="ECO:0000256" key="6">
    <source>
        <dbReference type="ARBA" id="ARBA00022723"/>
    </source>
</evidence>
<dbReference type="Pfam" id="PF00175">
    <property type="entry name" value="NAD_binding_1"/>
    <property type="match status" value="1"/>
</dbReference>
<dbReference type="SUPFAM" id="SSF52343">
    <property type="entry name" value="Ferredoxin reductase-like, C-terminal NADP-linked domain"/>
    <property type="match status" value="1"/>
</dbReference>
<feature type="domain" description="FAD-binding FR-type" evidence="14">
    <location>
        <begin position="150"/>
        <end position="262"/>
    </location>
</feature>
<accession>A0ABU9TVG6</accession>
<gene>
    <name evidence="15" type="primary">hmpA</name>
    <name evidence="15" type="ORF">WNY58_15030</name>
</gene>
<dbReference type="EMBL" id="JBBMRA010000018">
    <property type="protein sequence ID" value="MEM5537701.1"/>
    <property type="molecule type" value="Genomic_DNA"/>
</dbReference>
<protein>
    <recommendedName>
        <fullName evidence="2">nitric oxide dioxygenase</fullName>
        <ecNumber evidence="2">1.14.12.17</ecNumber>
    </recommendedName>
</protein>
<dbReference type="Gene3D" id="2.40.30.10">
    <property type="entry name" value="Translation factors"/>
    <property type="match status" value="1"/>
</dbReference>
<keyword evidence="16" id="KW-1185">Reference proteome</keyword>
<keyword evidence="15" id="KW-0560">Oxidoreductase</keyword>
<keyword evidence="4 12" id="KW-0349">Heme</keyword>
<evidence type="ECO:0000256" key="9">
    <source>
        <dbReference type="ARBA" id="ARBA00025094"/>
    </source>
</evidence>
<keyword evidence="6" id="KW-0479">Metal-binding</keyword>
<evidence type="ECO:0000256" key="5">
    <source>
        <dbReference type="ARBA" id="ARBA00022621"/>
    </source>
</evidence>
<evidence type="ECO:0000256" key="8">
    <source>
        <dbReference type="ARBA" id="ARBA00023027"/>
    </source>
</evidence>
<organism evidence="15 16">
    <name type="scientific">Neptuniibacter pectenicola</name>
    <dbReference type="NCBI Taxonomy" id="1806669"/>
    <lineage>
        <taxon>Bacteria</taxon>
        <taxon>Pseudomonadati</taxon>
        <taxon>Pseudomonadota</taxon>
        <taxon>Gammaproteobacteria</taxon>
        <taxon>Oceanospirillales</taxon>
        <taxon>Oceanospirillaceae</taxon>
        <taxon>Neptuniibacter</taxon>
    </lineage>
</organism>
<proteinExistence type="inferred from homology"/>
<dbReference type="SUPFAM" id="SSF46458">
    <property type="entry name" value="Globin-like"/>
    <property type="match status" value="1"/>
</dbReference>
<dbReference type="PRINTS" id="PR00371">
    <property type="entry name" value="FPNCR"/>
</dbReference>
<evidence type="ECO:0000313" key="15">
    <source>
        <dbReference type="EMBL" id="MEM5537701.1"/>
    </source>
</evidence>
<dbReference type="PROSITE" id="PS01033">
    <property type="entry name" value="GLOBIN"/>
    <property type="match status" value="1"/>
</dbReference>
<reference evidence="15 16" key="1">
    <citation type="submission" date="2024-03" db="EMBL/GenBank/DDBJ databases">
        <title>Community enrichment and isolation of bacterial strains for fucoidan degradation.</title>
        <authorList>
            <person name="Sichert A."/>
        </authorList>
    </citation>
    <scope>NUCLEOTIDE SEQUENCE [LARGE SCALE GENOMIC DNA]</scope>
    <source>
        <strain evidence="15 16">AS76</strain>
    </source>
</reference>
<comment type="catalytic activity">
    <reaction evidence="11">
        <text>2 nitric oxide + NADPH + 2 O2 = 2 nitrate + NADP(+) + H(+)</text>
        <dbReference type="Rhea" id="RHEA:19465"/>
        <dbReference type="ChEBI" id="CHEBI:15378"/>
        <dbReference type="ChEBI" id="CHEBI:15379"/>
        <dbReference type="ChEBI" id="CHEBI:16480"/>
        <dbReference type="ChEBI" id="CHEBI:17632"/>
        <dbReference type="ChEBI" id="CHEBI:57783"/>
        <dbReference type="ChEBI" id="CHEBI:58349"/>
        <dbReference type="EC" id="1.14.12.17"/>
    </reaction>
</comment>